<accession>A0A7S9H1E3</accession>
<sequence length="307" mass="33144">MASVSKSKTTKSNTIAFFDRTAFAFSLLVILVSTASAQEKVSFASTDGELNGGTPTSISGYLYRPSGPGPFAAVVSIHGCDGATNEKGEVRPLYGTWGEILSQKGYLLLLIDSFQPRGHGSLCAMLPVFSRPVLPNRETPMDVYGALNYLRSRSDVRSDSIAILGQSYGGMAMMFTIANGALPKDVAPDKDFRAAIALYPNCPPVADKDPHWRPRQPMLLLMGESDTATPPGPCKDMVARAKAEGSPPIDMYFYPDTYHAFDHPNLPMMQMISQKRPDGSSPIAGSNPEARADAINRVTQFLASELK</sequence>
<dbReference type="PANTHER" id="PTHR22946:SF9">
    <property type="entry name" value="POLYKETIDE TRANSFERASE AF380"/>
    <property type="match status" value="1"/>
</dbReference>
<dbReference type="SUPFAM" id="SSF53474">
    <property type="entry name" value="alpha/beta-Hydrolases"/>
    <property type="match status" value="1"/>
</dbReference>
<keyword evidence="4" id="KW-1185">Reference proteome</keyword>
<gene>
    <name evidence="3" type="ORF">IC761_06565</name>
</gene>
<dbReference type="Gene3D" id="3.40.50.1820">
    <property type="entry name" value="alpha/beta hydrolase"/>
    <property type="match status" value="1"/>
</dbReference>
<organism evidence="3 4">
    <name type="scientific">Bradyrhizobium commune</name>
    <dbReference type="NCBI Taxonomy" id="83627"/>
    <lineage>
        <taxon>Bacteria</taxon>
        <taxon>Pseudomonadati</taxon>
        <taxon>Pseudomonadota</taxon>
        <taxon>Alphaproteobacteria</taxon>
        <taxon>Hyphomicrobiales</taxon>
        <taxon>Nitrobacteraceae</taxon>
        <taxon>Bradyrhizobium</taxon>
    </lineage>
</organism>
<feature type="domain" description="Dienelactone hydrolase" evidence="2">
    <location>
        <begin position="58"/>
        <end position="304"/>
    </location>
</feature>
<dbReference type="EMBL" id="CP061379">
    <property type="protein sequence ID" value="QPF92941.1"/>
    <property type="molecule type" value="Genomic_DNA"/>
</dbReference>
<evidence type="ECO:0000259" key="2">
    <source>
        <dbReference type="Pfam" id="PF01738"/>
    </source>
</evidence>
<evidence type="ECO:0000313" key="3">
    <source>
        <dbReference type="EMBL" id="QPF92941.1"/>
    </source>
</evidence>
<dbReference type="InterPro" id="IPR029058">
    <property type="entry name" value="AB_hydrolase_fold"/>
</dbReference>
<dbReference type="GO" id="GO:0052689">
    <property type="term" value="F:carboxylic ester hydrolase activity"/>
    <property type="evidence" value="ECO:0007669"/>
    <property type="project" value="UniProtKB-ARBA"/>
</dbReference>
<dbReference type="PANTHER" id="PTHR22946">
    <property type="entry name" value="DIENELACTONE HYDROLASE DOMAIN-CONTAINING PROTEIN-RELATED"/>
    <property type="match status" value="1"/>
</dbReference>
<dbReference type="Pfam" id="PF01738">
    <property type="entry name" value="DLH"/>
    <property type="match status" value="1"/>
</dbReference>
<evidence type="ECO:0000256" key="1">
    <source>
        <dbReference type="ARBA" id="ARBA00022801"/>
    </source>
</evidence>
<dbReference type="Proteomes" id="UP000594621">
    <property type="component" value="Chromosome"/>
</dbReference>
<name>A0A7S9H1E3_9BRAD</name>
<reference evidence="3 4" key="1">
    <citation type="submission" date="2020-09" db="EMBL/GenBank/DDBJ databases">
        <title>Complete genomes of bradyrhizobia occurring on native shrubby legumes in Australia.</title>
        <authorList>
            <person name="Lafay B."/>
        </authorList>
    </citation>
    <scope>NUCLEOTIDE SEQUENCE [LARGE SCALE GENOMIC DNA]</scope>
    <source>
        <strain evidence="3 4">BDV5040</strain>
    </source>
</reference>
<keyword evidence="1 3" id="KW-0378">Hydrolase</keyword>
<dbReference type="InterPro" id="IPR002925">
    <property type="entry name" value="Dienelactn_hydro"/>
</dbReference>
<dbReference type="InterPro" id="IPR050261">
    <property type="entry name" value="FrsA_esterase"/>
</dbReference>
<proteinExistence type="predicted"/>
<dbReference type="KEGG" id="bcou:IC761_06565"/>
<dbReference type="RefSeq" id="WP_195802462.1">
    <property type="nucleotide sequence ID" value="NZ_CP061379.1"/>
</dbReference>
<dbReference type="AlphaFoldDB" id="A0A7S9H1E3"/>
<evidence type="ECO:0000313" key="4">
    <source>
        <dbReference type="Proteomes" id="UP000594621"/>
    </source>
</evidence>
<protein>
    <submittedName>
        <fullName evidence="3">Dienelactone hydrolase family protein</fullName>
    </submittedName>
</protein>